<gene>
    <name evidence="2" type="ORF">HXA33_15765</name>
</gene>
<reference evidence="2" key="1">
    <citation type="submission" date="2020-06" db="EMBL/GenBank/DDBJ databases">
        <title>Insight into the genomes of haloalkaliphilic bacilli from Kenyan soda lakes.</title>
        <authorList>
            <person name="Mwirichia R."/>
            <person name="Villamizar G.C."/>
            <person name="Poehlein A."/>
            <person name="Mugweru J."/>
            <person name="Kipnyargis A."/>
            <person name="Kiplimo D."/>
            <person name="Orwa P."/>
            <person name="Daniel R."/>
        </authorList>
    </citation>
    <scope>NUCLEOTIDE SEQUENCE</scope>
    <source>
        <strain evidence="2">B1096_S55</strain>
    </source>
</reference>
<dbReference type="Proteomes" id="UP001057753">
    <property type="component" value="Unassembled WGS sequence"/>
</dbReference>
<protein>
    <submittedName>
        <fullName evidence="2">DUF3137 domain-containing protein</fullName>
    </submittedName>
</protein>
<keyword evidence="3" id="KW-1185">Reference proteome</keyword>
<organism evidence="2 3">
    <name type="scientific">Salipaludibacillus agaradhaerens</name>
    <name type="common">Bacillus agaradhaerens</name>
    <dbReference type="NCBI Taxonomy" id="76935"/>
    <lineage>
        <taxon>Bacteria</taxon>
        <taxon>Bacillati</taxon>
        <taxon>Bacillota</taxon>
        <taxon>Bacilli</taxon>
        <taxon>Bacillales</taxon>
        <taxon>Bacillaceae</taxon>
    </lineage>
</organism>
<feature type="transmembrane region" description="Helical" evidence="1">
    <location>
        <begin position="55"/>
        <end position="88"/>
    </location>
</feature>
<comment type="caution">
    <text evidence="2">The sequence shown here is derived from an EMBL/GenBank/DDBJ whole genome shotgun (WGS) entry which is preliminary data.</text>
</comment>
<evidence type="ECO:0000256" key="1">
    <source>
        <dbReference type="SAM" id="Phobius"/>
    </source>
</evidence>
<keyword evidence="1" id="KW-0812">Transmembrane</keyword>
<evidence type="ECO:0000313" key="2">
    <source>
        <dbReference type="EMBL" id="MCR6097995.1"/>
    </source>
</evidence>
<name>A0A9Q4FYS6_SALAG</name>
<accession>A0A9Q4FYS6</accession>
<dbReference type="Pfam" id="PF11335">
    <property type="entry name" value="DUF3137"/>
    <property type="match status" value="2"/>
</dbReference>
<keyword evidence="1" id="KW-1133">Transmembrane helix</keyword>
<dbReference type="EMBL" id="JABXYM010000001">
    <property type="protein sequence ID" value="MCR6097995.1"/>
    <property type="molecule type" value="Genomic_DNA"/>
</dbReference>
<evidence type="ECO:0000313" key="3">
    <source>
        <dbReference type="Proteomes" id="UP001057753"/>
    </source>
</evidence>
<dbReference type="InterPro" id="IPR021484">
    <property type="entry name" value="DUF3137"/>
</dbReference>
<dbReference type="RefSeq" id="WP_257822372.1">
    <property type="nucleotide sequence ID" value="NZ_JABXYM010000001.1"/>
</dbReference>
<sequence>MKIGKQDATYQLERFSKTQAEFDEHYEKDLQPIAEKLEEERQKTMSLAKEQAKKLIIPALVALAMIIFFDGFRIYVIAALAAYGAYLFKDVYEQRKKMRVKIKEQLLTALIQFLNPNFTYKPKSYVHRNQFIKSNIFKDDPNRYSGDDLIKGFVGNDDVDANGIKGTKTELSFSEIKAEKVEKYKDKNGKTQERVTTIFQGMIFVVDFNKDFEGLTTVVPKQKGLKISLPRFLSGEKGRRLEEVELEDMEFMDKFTVRTTDQIKARYILTPGFMRRLYEFATKKREVQPQNTQKPETLKEAVKVGLNVGGDQRRASQDARNVAYFSFRDGKMYFLLSTGKEHFESGLLTPINKSLVQEYYEDINKSLELVDELNLNLRIWSKE</sequence>
<dbReference type="AlphaFoldDB" id="A0A9Q4FYS6"/>
<proteinExistence type="predicted"/>
<keyword evidence="1" id="KW-0472">Membrane</keyword>